<reference evidence="2" key="1">
    <citation type="submission" date="2020-01" db="EMBL/GenBank/DDBJ databases">
        <authorList>
            <person name="Mishra B."/>
        </authorList>
    </citation>
    <scope>NUCLEOTIDE SEQUENCE [LARGE SCALE GENOMIC DNA]</scope>
</reference>
<feature type="domain" description="Reverse transcriptase zinc-binding" evidence="1">
    <location>
        <begin position="16"/>
        <end position="81"/>
    </location>
</feature>
<name>A0A6D2INT8_9BRAS</name>
<evidence type="ECO:0000259" key="1">
    <source>
        <dbReference type="Pfam" id="PF13966"/>
    </source>
</evidence>
<dbReference type="Pfam" id="PF13966">
    <property type="entry name" value="zf-RVT"/>
    <property type="match status" value="1"/>
</dbReference>
<sequence length="95" mass="10821">MEANHVKYDPDIRPLQAYTWKVKCTQKLQHFIWQVLTGCISVGARLRSRGIQIDPQCVQCGMAPETVNHMLFECPPALQVWALSPIPTAFDHFPT</sequence>
<dbReference type="Proteomes" id="UP000467841">
    <property type="component" value="Unassembled WGS sequence"/>
</dbReference>
<organism evidence="2 3">
    <name type="scientific">Microthlaspi erraticum</name>
    <dbReference type="NCBI Taxonomy" id="1685480"/>
    <lineage>
        <taxon>Eukaryota</taxon>
        <taxon>Viridiplantae</taxon>
        <taxon>Streptophyta</taxon>
        <taxon>Embryophyta</taxon>
        <taxon>Tracheophyta</taxon>
        <taxon>Spermatophyta</taxon>
        <taxon>Magnoliopsida</taxon>
        <taxon>eudicotyledons</taxon>
        <taxon>Gunneridae</taxon>
        <taxon>Pentapetalae</taxon>
        <taxon>rosids</taxon>
        <taxon>malvids</taxon>
        <taxon>Brassicales</taxon>
        <taxon>Brassicaceae</taxon>
        <taxon>Coluteocarpeae</taxon>
        <taxon>Microthlaspi</taxon>
    </lineage>
</organism>
<protein>
    <recommendedName>
        <fullName evidence="1">Reverse transcriptase zinc-binding domain-containing protein</fullName>
    </recommendedName>
</protein>
<comment type="caution">
    <text evidence="2">The sequence shown here is derived from an EMBL/GenBank/DDBJ whole genome shotgun (WGS) entry which is preliminary data.</text>
</comment>
<accession>A0A6D2INT8</accession>
<dbReference type="InterPro" id="IPR026960">
    <property type="entry name" value="RVT-Znf"/>
</dbReference>
<dbReference type="AlphaFoldDB" id="A0A6D2INT8"/>
<gene>
    <name evidence="2" type="ORF">MERR_LOCUS15492</name>
</gene>
<dbReference type="EMBL" id="CACVBM020001065">
    <property type="protein sequence ID" value="CAA7028257.1"/>
    <property type="molecule type" value="Genomic_DNA"/>
</dbReference>
<dbReference type="OrthoDB" id="1750161at2759"/>
<evidence type="ECO:0000313" key="2">
    <source>
        <dbReference type="EMBL" id="CAA7028257.1"/>
    </source>
</evidence>
<evidence type="ECO:0000313" key="3">
    <source>
        <dbReference type="Proteomes" id="UP000467841"/>
    </source>
</evidence>
<keyword evidence="3" id="KW-1185">Reference proteome</keyword>
<proteinExistence type="predicted"/>